<dbReference type="EMBL" id="GGEC01062701">
    <property type="protein sequence ID" value="MBX43185.1"/>
    <property type="molecule type" value="Transcribed_RNA"/>
</dbReference>
<reference evidence="1" key="1">
    <citation type="submission" date="2018-02" db="EMBL/GenBank/DDBJ databases">
        <title>Rhizophora mucronata_Transcriptome.</title>
        <authorList>
            <person name="Meera S.P."/>
            <person name="Sreeshan A."/>
            <person name="Augustine A."/>
        </authorList>
    </citation>
    <scope>NUCLEOTIDE SEQUENCE</scope>
    <source>
        <tissue evidence="1">Leaf</tissue>
    </source>
</reference>
<accession>A0A2P2NL79</accession>
<sequence>MMVDNLQMVIIDHSKRQTIYRHKLNNKPTCVMYSLVIS</sequence>
<name>A0A2P2NL79_RHIMU</name>
<dbReference type="AlphaFoldDB" id="A0A2P2NL79"/>
<proteinExistence type="predicted"/>
<protein>
    <submittedName>
        <fullName evidence="1">Uncharacterized protein</fullName>
    </submittedName>
</protein>
<evidence type="ECO:0000313" key="1">
    <source>
        <dbReference type="EMBL" id="MBX43185.1"/>
    </source>
</evidence>
<organism evidence="1">
    <name type="scientific">Rhizophora mucronata</name>
    <name type="common">Asiatic mangrove</name>
    <dbReference type="NCBI Taxonomy" id="61149"/>
    <lineage>
        <taxon>Eukaryota</taxon>
        <taxon>Viridiplantae</taxon>
        <taxon>Streptophyta</taxon>
        <taxon>Embryophyta</taxon>
        <taxon>Tracheophyta</taxon>
        <taxon>Spermatophyta</taxon>
        <taxon>Magnoliopsida</taxon>
        <taxon>eudicotyledons</taxon>
        <taxon>Gunneridae</taxon>
        <taxon>Pentapetalae</taxon>
        <taxon>rosids</taxon>
        <taxon>fabids</taxon>
        <taxon>Malpighiales</taxon>
        <taxon>Rhizophoraceae</taxon>
        <taxon>Rhizophora</taxon>
    </lineage>
</organism>